<dbReference type="InterPro" id="IPR010656">
    <property type="entry name" value="DctM"/>
</dbReference>
<feature type="transmembrane region" description="Helical" evidence="7">
    <location>
        <begin position="413"/>
        <end position="436"/>
    </location>
</feature>
<comment type="subcellular location">
    <subcellularLocation>
        <location evidence="1">Cell inner membrane</location>
        <topology evidence="1">Multi-pass membrane protein</topology>
    </subcellularLocation>
</comment>
<evidence type="ECO:0000259" key="8">
    <source>
        <dbReference type="Pfam" id="PF06808"/>
    </source>
</evidence>
<feature type="transmembrane region" description="Helical" evidence="7">
    <location>
        <begin position="177"/>
        <end position="199"/>
    </location>
</feature>
<dbReference type="Pfam" id="PF06808">
    <property type="entry name" value="DctM"/>
    <property type="match status" value="1"/>
</dbReference>
<feature type="transmembrane region" description="Helical" evidence="7">
    <location>
        <begin position="289"/>
        <end position="308"/>
    </location>
</feature>
<evidence type="ECO:0000256" key="6">
    <source>
        <dbReference type="ARBA" id="ARBA00023136"/>
    </source>
</evidence>
<dbReference type="OrthoDB" id="9785600at2"/>
<name>A0A0U2ZFS2_9BACL</name>
<feature type="domain" description="TRAP C4-dicarboxylate transport system permease DctM subunit" evidence="8">
    <location>
        <begin position="11"/>
        <end position="430"/>
    </location>
</feature>
<dbReference type="RefSeq" id="WP_058382788.1">
    <property type="nucleotide sequence ID" value="NZ_CP013659.2"/>
</dbReference>
<dbReference type="PIRSF" id="PIRSF006066">
    <property type="entry name" value="HI0050"/>
    <property type="match status" value="1"/>
</dbReference>
<dbReference type="PANTHER" id="PTHR33362">
    <property type="entry name" value="SIALIC ACID TRAP TRANSPORTER PERMEASE PROTEIN SIAT-RELATED"/>
    <property type="match status" value="1"/>
</dbReference>
<evidence type="ECO:0000256" key="4">
    <source>
        <dbReference type="ARBA" id="ARBA00022692"/>
    </source>
</evidence>
<feature type="transmembrane region" description="Helical" evidence="7">
    <location>
        <begin position="228"/>
        <end position="250"/>
    </location>
</feature>
<evidence type="ECO:0000256" key="3">
    <source>
        <dbReference type="ARBA" id="ARBA00022519"/>
    </source>
</evidence>
<dbReference type="GO" id="GO:0022857">
    <property type="term" value="F:transmembrane transporter activity"/>
    <property type="evidence" value="ECO:0007669"/>
    <property type="project" value="TreeGrafter"/>
</dbReference>
<reference evidence="9" key="1">
    <citation type="submission" date="2016-01" db="EMBL/GenBank/DDBJ databases">
        <title>Complete genome of Planococcus rifietoensis type strain M8.</title>
        <authorList>
            <person name="See-Too W.S."/>
        </authorList>
    </citation>
    <scope>NUCLEOTIDE SEQUENCE [LARGE SCALE GENOMIC DNA]</scope>
    <source>
        <strain evidence="9">M8</strain>
    </source>
</reference>
<feature type="transmembrane region" description="Helical" evidence="7">
    <location>
        <begin position="365"/>
        <end position="385"/>
    </location>
</feature>
<dbReference type="InterPro" id="IPR004681">
    <property type="entry name" value="TRAP_DctM"/>
</dbReference>
<keyword evidence="3" id="KW-0997">Cell inner membrane</keyword>
<proteinExistence type="predicted"/>
<dbReference type="Proteomes" id="UP000067683">
    <property type="component" value="Chromosome"/>
</dbReference>
<keyword evidence="2" id="KW-1003">Cell membrane</keyword>
<dbReference type="PANTHER" id="PTHR33362:SF5">
    <property type="entry name" value="C4-DICARBOXYLATE TRAP TRANSPORTER LARGE PERMEASE PROTEIN DCTM"/>
    <property type="match status" value="1"/>
</dbReference>
<gene>
    <name evidence="9" type="ORF">AUC31_13165</name>
</gene>
<keyword evidence="6 7" id="KW-0472">Membrane</keyword>
<accession>A0A0U2ZFS2</accession>
<dbReference type="EMBL" id="CP013659">
    <property type="protein sequence ID" value="ALS76085.1"/>
    <property type="molecule type" value="Genomic_DNA"/>
</dbReference>
<evidence type="ECO:0000256" key="5">
    <source>
        <dbReference type="ARBA" id="ARBA00022989"/>
    </source>
</evidence>
<feature type="transmembrane region" description="Helical" evidence="7">
    <location>
        <begin position="328"/>
        <end position="353"/>
    </location>
</feature>
<dbReference type="GO" id="GO:0005886">
    <property type="term" value="C:plasma membrane"/>
    <property type="evidence" value="ECO:0007669"/>
    <property type="project" value="UniProtKB-SubCell"/>
</dbReference>
<dbReference type="KEGG" id="prt:AUC31_13165"/>
<evidence type="ECO:0000313" key="10">
    <source>
        <dbReference type="Proteomes" id="UP000067683"/>
    </source>
</evidence>
<sequence length="440" mass="46195">MDNLLVIGIILAMMIVLLLAGLYIHSVLLASGIIGLILLEGFGILPGLLGNEPFNRVASYTLTTIPLFVLMAQFILQSGLVQDIFYMVHKVSKGKNSLLGVLTLIIGGLLGAVSGSGTATSASLGQVAIPELRKHGYSAPLAGAVAASGGSLSGIIPPSIILILYGVATETPVGSLFVGAFIPGILTMLVFIAVMLVYFQLGKKKQQATQEEVTEDAAAEEKVPVLRLIIASIIAVAIVFIIFGGIYSGVFTPTEAGAVGAFVGLIAAFLLGKVNFAFFKTSLIETVKLTGMVMIIMIGAQIFGRFVSLSLLPRRLIEWIEPIMDTPALVLIAISIVLFIMFMFIEGAAVILMSIPVLLPIIVELQVDVLWFGVFVAVICTIGLITPPVGLSVYAVAGVSGISSGSIFRLTTVFALVAMVVVTGLMIAFPGLATWLPNSM</sequence>
<evidence type="ECO:0000256" key="7">
    <source>
        <dbReference type="SAM" id="Phobius"/>
    </source>
</evidence>
<protein>
    <submittedName>
        <fullName evidence="9">Neu5Ac permease</fullName>
    </submittedName>
</protein>
<evidence type="ECO:0000313" key="9">
    <source>
        <dbReference type="EMBL" id="ALS76085.1"/>
    </source>
</evidence>
<feature type="transmembrane region" description="Helical" evidence="7">
    <location>
        <begin position="96"/>
        <end position="120"/>
    </location>
</feature>
<evidence type="ECO:0000256" key="2">
    <source>
        <dbReference type="ARBA" id="ARBA00022475"/>
    </source>
</evidence>
<feature type="transmembrane region" description="Helical" evidence="7">
    <location>
        <begin position="30"/>
        <end position="50"/>
    </location>
</feature>
<keyword evidence="4 7" id="KW-0812">Transmembrane</keyword>
<feature type="transmembrane region" description="Helical" evidence="7">
    <location>
        <begin position="57"/>
        <end position="76"/>
    </location>
</feature>
<keyword evidence="5 7" id="KW-1133">Transmembrane helix</keyword>
<feature type="transmembrane region" description="Helical" evidence="7">
    <location>
        <begin position="256"/>
        <end position="277"/>
    </location>
</feature>
<keyword evidence="10" id="KW-1185">Reference proteome</keyword>
<feature type="transmembrane region" description="Helical" evidence="7">
    <location>
        <begin position="141"/>
        <end position="165"/>
    </location>
</feature>
<dbReference type="AlphaFoldDB" id="A0A0U2ZFS2"/>
<evidence type="ECO:0000256" key="1">
    <source>
        <dbReference type="ARBA" id="ARBA00004429"/>
    </source>
</evidence>
<feature type="transmembrane region" description="Helical" evidence="7">
    <location>
        <begin position="5"/>
        <end position="24"/>
    </location>
</feature>
<dbReference type="STRING" id="200991.AUC31_13165"/>
<organism evidence="9 10">
    <name type="scientific">Planococcus rifietoensis</name>
    <dbReference type="NCBI Taxonomy" id="200991"/>
    <lineage>
        <taxon>Bacteria</taxon>
        <taxon>Bacillati</taxon>
        <taxon>Bacillota</taxon>
        <taxon>Bacilli</taxon>
        <taxon>Bacillales</taxon>
        <taxon>Caryophanaceae</taxon>
        <taxon>Planococcus</taxon>
    </lineage>
</organism>